<dbReference type="EMBL" id="QXFV01000532">
    <property type="protein sequence ID" value="KAE9034903.1"/>
    <property type="molecule type" value="Genomic_DNA"/>
</dbReference>
<sequence>MITAARSDKTTPAMMTTTEADSVGMAETAVVIADTTQQTAMVADNRAVNDNNLCDRQPQSKSSRVTSWSTWTGGVLTPRQQRAMMKRLLVQNTSTSAGSDPGTSTTTSA</sequence>
<name>A0A6A4FJS2_9STRA</name>
<dbReference type="AlphaFoldDB" id="A0A6A4FJS2"/>
<evidence type="ECO:0000313" key="4">
    <source>
        <dbReference type="Proteomes" id="UP000429607"/>
    </source>
</evidence>
<gene>
    <name evidence="2" type="ORF">PR001_g9538</name>
    <name evidence="3" type="ORF">PR003_g11976</name>
</gene>
<protein>
    <submittedName>
        <fullName evidence="3">Uncharacterized protein</fullName>
    </submittedName>
</protein>
<evidence type="ECO:0000313" key="5">
    <source>
        <dbReference type="Proteomes" id="UP000434957"/>
    </source>
</evidence>
<evidence type="ECO:0000313" key="3">
    <source>
        <dbReference type="EMBL" id="KAE9337500.1"/>
    </source>
</evidence>
<dbReference type="Proteomes" id="UP000434957">
    <property type="component" value="Unassembled WGS sequence"/>
</dbReference>
<organism evidence="3 5">
    <name type="scientific">Phytophthora rubi</name>
    <dbReference type="NCBI Taxonomy" id="129364"/>
    <lineage>
        <taxon>Eukaryota</taxon>
        <taxon>Sar</taxon>
        <taxon>Stramenopiles</taxon>
        <taxon>Oomycota</taxon>
        <taxon>Peronosporomycetes</taxon>
        <taxon>Peronosporales</taxon>
        <taxon>Peronosporaceae</taxon>
        <taxon>Phytophthora</taxon>
    </lineage>
</organism>
<comment type="caution">
    <text evidence="3">The sequence shown here is derived from an EMBL/GenBank/DDBJ whole genome shotgun (WGS) entry which is preliminary data.</text>
</comment>
<dbReference type="EMBL" id="QXFT01000704">
    <property type="protein sequence ID" value="KAE9337500.1"/>
    <property type="molecule type" value="Genomic_DNA"/>
</dbReference>
<keyword evidence="5" id="KW-1185">Reference proteome</keyword>
<dbReference type="Proteomes" id="UP000429607">
    <property type="component" value="Unassembled WGS sequence"/>
</dbReference>
<feature type="region of interest" description="Disordered" evidence="1">
    <location>
        <begin position="1"/>
        <end position="20"/>
    </location>
</feature>
<proteinExistence type="predicted"/>
<evidence type="ECO:0000256" key="1">
    <source>
        <dbReference type="SAM" id="MobiDB-lite"/>
    </source>
</evidence>
<evidence type="ECO:0000313" key="2">
    <source>
        <dbReference type="EMBL" id="KAE9034903.1"/>
    </source>
</evidence>
<reference evidence="3 5" key="1">
    <citation type="submission" date="2018-08" db="EMBL/GenBank/DDBJ databases">
        <title>Genomic investigation of the strawberry pathogen Phytophthora fragariae indicates pathogenicity is determined by transcriptional variation in three key races.</title>
        <authorList>
            <person name="Adams T.M."/>
            <person name="Armitage A.D."/>
            <person name="Sobczyk M.K."/>
            <person name="Bates H.J."/>
            <person name="Dunwell J.M."/>
            <person name="Nellist C.F."/>
            <person name="Harrison R.J."/>
        </authorList>
    </citation>
    <scope>NUCLEOTIDE SEQUENCE [LARGE SCALE GENOMIC DNA]</scope>
    <source>
        <strain evidence="2 4">SCRP249</strain>
        <strain evidence="3 5">SCRP333</strain>
    </source>
</reference>
<accession>A0A6A4FJS2</accession>